<comment type="similarity">
    <text evidence="1 3">Belongs to the short-chain dehydrogenases/reductases (SDR) family.</text>
</comment>
<dbReference type="RefSeq" id="WP_145611206.1">
    <property type="nucleotide sequence ID" value="NZ_JARPAF010000002.1"/>
</dbReference>
<dbReference type="CDD" id="cd05374">
    <property type="entry name" value="17beta-HSD-like_SDR_c"/>
    <property type="match status" value="1"/>
</dbReference>
<evidence type="ECO:0000256" key="2">
    <source>
        <dbReference type="ARBA" id="ARBA00023002"/>
    </source>
</evidence>
<feature type="domain" description="Ketoreductase" evidence="4">
    <location>
        <begin position="6"/>
        <end position="182"/>
    </location>
</feature>
<protein>
    <submittedName>
        <fullName evidence="5">NADP-dependent 3-hydroxy acid dehydrogenase YdfG</fullName>
    </submittedName>
</protein>
<dbReference type="PRINTS" id="PR00080">
    <property type="entry name" value="SDRFAMILY"/>
</dbReference>
<dbReference type="SMART" id="SM00822">
    <property type="entry name" value="PKS_KR"/>
    <property type="match status" value="1"/>
</dbReference>
<dbReference type="InterPro" id="IPR051911">
    <property type="entry name" value="SDR_oxidoreductase"/>
</dbReference>
<dbReference type="AlphaFoldDB" id="A0A560JQA5"/>
<dbReference type="Pfam" id="PF00106">
    <property type="entry name" value="adh_short"/>
    <property type="match status" value="1"/>
</dbReference>
<dbReference type="InterPro" id="IPR057326">
    <property type="entry name" value="KR_dom"/>
</dbReference>
<dbReference type="PRINTS" id="PR00081">
    <property type="entry name" value="GDHRDH"/>
</dbReference>
<dbReference type="SUPFAM" id="SSF51735">
    <property type="entry name" value="NAD(P)-binding Rossmann-fold domains"/>
    <property type="match status" value="1"/>
</dbReference>
<dbReference type="GO" id="GO:0016491">
    <property type="term" value="F:oxidoreductase activity"/>
    <property type="evidence" value="ECO:0007669"/>
    <property type="project" value="UniProtKB-KW"/>
</dbReference>
<dbReference type="EMBL" id="VITV01000005">
    <property type="protein sequence ID" value="TWB73137.1"/>
    <property type="molecule type" value="Genomic_DNA"/>
</dbReference>
<evidence type="ECO:0000256" key="3">
    <source>
        <dbReference type="RuleBase" id="RU000363"/>
    </source>
</evidence>
<dbReference type="InterPro" id="IPR002347">
    <property type="entry name" value="SDR_fam"/>
</dbReference>
<dbReference type="PANTHER" id="PTHR43976">
    <property type="entry name" value="SHORT CHAIN DEHYDROGENASE"/>
    <property type="match status" value="1"/>
</dbReference>
<evidence type="ECO:0000313" key="6">
    <source>
        <dbReference type="Proteomes" id="UP000320516"/>
    </source>
</evidence>
<gene>
    <name evidence="5" type="ORF">FBZ87_10556</name>
</gene>
<keyword evidence="2" id="KW-0560">Oxidoreductase</keyword>
<accession>A0A560JQA5</accession>
<evidence type="ECO:0000313" key="5">
    <source>
        <dbReference type="EMBL" id="TWB73137.1"/>
    </source>
</evidence>
<proteinExistence type="inferred from homology"/>
<comment type="caution">
    <text evidence="5">The sequence shown here is derived from an EMBL/GenBank/DDBJ whole genome shotgun (WGS) entry which is preliminary data.</text>
</comment>
<evidence type="ECO:0000256" key="1">
    <source>
        <dbReference type="ARBA" id="ARBA00006484"/>
    </source>
</evidence>
<reference evidence="5 6" key="1">
    <citation type="submission" date="2019-06" db="EMBL/GenBank/DDBJ databases">
        <title>Genomic Encyclopedia of Type Strains, Phase IV (KMG-V): Genome sequencing to study the core and pangenomes of soil and plant-associated prokaryotes.</title>
        <authorList>
            <person name="Whitman W."/>
        </authorList>
    </citation>
    <scope>NUCLEOTIDE SEQUENCE [LARGE SCALE GENOMIC DNA]</scope>
    <source>
        <strain evidence="5 6">BR 12005</strain>
    </source>
</reference>
<name>A0A560JQA5_9PROT</name>
<evidence type="ECO:0000259" key="4">
    <source>
        <dbReference type="SMART" id="SM00822"/>
    </source>
</evidence>
<organism evidence="5 6">
    <name type="scientific">Nitrospirillum amazonense</name>
    <dbReference type="NCBI Taxonomy" id="28077"/>
    <lineage>
        <taxon>Bacteria</taxon>
        <taxon>Pseudomonadati</taxon>
        <taxon>Pseudomonadota</taxon>
        <taxon>Alphaproteobacteria</taxon>
        <taxon>Rhodospirillales</taxon>
        <taxon>Azospirillaceae</taxon>
        <taxon>Nitrospirillum</taxon>
    </lineage>
</organism>
<dbReference type="PANTHER" id="PTHR43976:SF16">
    <property type="entry name" value="SHORT-CHAIN DEHYDROGENASE_REDUCTASE FAMILY PROTEIN"/>
    <property type="match status" value="1"/>
</dbReference>
<dbReference type="InterPro" id="IPR036291">
    <property type="entry name" value="NAD(P)-bd_dom_sf"/>
</dbReference>
<sequence>MSNVSKVWLVTGSAAGLGRDIAEAVLAAGHRLVATARQPERLADLHARYGDQVRPLALDVTDAAAARAAVALTVEAFGRLDVVVNNAGYADVAPFEQMDLEVFRAQIDTNLMGVVNVTHAALPVMRAQRAGHILQVSSVGGRLGRPGLSAYQAAKWAVGGLTEVLAGEINPLGIQICALEPGGMRTGWGTRSLRDTPAIMPDYQTSVGALVEMFKPYIGNEAGDPAKIAQLILRLADHPTLPPHLLLGSDALHYFGLADGQRAAQLAAWEAVSRSTDVAYDGPVPALPETAPQAVLTPPAARQS</sequence>
<dbReference type="Proteomes" id="UP000320516">
    <property type="component" value="Unassembled WGS sequence"/>
</dbReference>
<dbReference type="Gene3D" id="3.40.50.720">
    <property type="entry name" value="NAD(P)-binding Rossmann-like Domain"/>
    <property type="match status" value="1"/>
</dbReference>